<proteinExistence type="predicted"/>
<protein>
    <recommendedName>
        <fullName evidence="3">DUF1269 domain-containing protein</fullName>
    </recommendedName>
</protein>
<evidence type="ECO:0000313" key="2">
    <source>
        <dbReference type="Proteomes" id="UP000663937"/>
    </source>
</evidence>
<reference evidence="1" key="1">
    <citation type="submission" date="2021-03" db="EMBL/GenBank/DDBJ databases">
        <title>Pengzhenrongella sicca gen. nov., sp. nov., a new member of suborder Micrococcineae isolated from High-Arctic tundra soil.</title>
        <authorList>
            <person name="Peng F."/>
        </authorList>
    </citation>
    <scope>NUCLEOTIDE SEQUENCE</scope>
    <source>
        <strain evidence="1">LRZ-2</strain>
    </source>
</reference>
<dbReference type="AlphaFoldDB" id="A0A8A4ZAL4"/>
<organism evidence="1 2">
    <name type="scientific">Pengzhenrongella sicca</name>
    <dbReference type="NCBI Taxonomy" id="2819238"/>
    <lineage>
        <taxon>Bacteria</taxon>
        <taxon>Bacillati</taxon>
        <taxon>Actinomycetota</taxon>
        <taxon>Actinomycetes</taxon>
        <taxon>Micrococcales</taxon>
        <taxon>Pengzhenrongella</taxon>
    </lineage>
</organism>
<accession>A0A8A4ZAL4</accession>
<name>A0A8A4ZAL4_9MICO</name>
<evidence type="ECO:0008006" key="3">
    <source>
        <dbReference type="Google" id="ProtNLM"/>
    </source>
</evidence>
<gene>
    <name evidence="1" type="ORF">J4E96_16830</name>
</gene>
<dbReference type="KEGG" id="psic:J4E96_16830"/>
<dbReference type="Proteomes" id="UP000663937">
    <property type="component" value="Chromosome"/>
</dbReference>
<evidence type="ECO:0000313" key="1">
    <source>
        <dbReference type="EMBL" id="QTE28962.1"/>
    </source>
</evidence>
<dbReference type="RefSeq" id="WP_227423217.1">
    <property type="nucleotide sequence ID" value="NZ_CP071868.1"/>
</dbReference>
<keyword evidence="2" id="KW-1185">Reference proteome</keyword>
<sequence length="115" mass="11931">MTDNPVQVFIAAFPTEDQAGEALKDFRAMDRAGSIDLIDAVVLIRRADGKVRVDEVADPSGKRWAKRGGIAGGLVGLIFPPSIIASAIVGGAGGGIWGRIRAAQISAEADSDATR</sequence>
<dbReference type="EMBL" id="CP071868">
    <property type="protein sequence ID" value="QTE28962.1"/>
    <property type="molecule type" value="Genomic_DNA"/>
</dbReference>